<dbReference type="Proteomes" id="UP000318453">
    <property type="component" value="Chromosome"/>
</dbReference>
<proteinExistence type="predicted"/>
<dbReference type="KEGG" id="enn:FRE64_00240"/>
<keyword evidence="1" id="KW-0812">Transmembrane</keyword>
<keyword evidence="1" id="KW-0472">Membrane</keyword>
<organism evidence="2 3">
    <name type="scientific">Euhalothece natronophila Z-M001</name>
    <dbReference type="NCBI Taxonomy" id="522448"/>
    <lineage>
        <taxon>Bacteria</taxon>
        <taxon>Bacillati</taxon>
        <taxon>Cyanobacteriota</taxon>
        <taxon>Cyanophyceae</taxon>
        <taxon>Oscillatoriophycideae</taxon>
        <taxon>Chroococcales</taxon>
        <taxon>Halothecacae</taxon>
        <taxon>Halothece cluster</taxon>
        <taxon>Euhalothece</taxon>
    </lineage>
</organism>
<dbReference type="PANTHER" id="PTHR34548:SF2">
    <property type="entry name" value="PROTEIN TIC 21, CHLOROPLASTIC"/>
    <property type="match status" value="1"/>
</dbReference>
<feature type="transmembrane region" description="Helical" evidence="1">
    <location>
        <begin position="28"/>
        <end position="51"/>
    </location>
</feature>
<name>A0A5B8NK87_9CHRO</name>
<keyword evidence="3" id="KW-1185">Reference proteome</keyword>
<evidence type="ECO:0000256" key="1">
    <source>
        <dbReference type="SAM" id="Phobius"/>
    </source>
</evidence>
<feature type="transmembrane region" description="Helical" evidence="1">
    <location>
        <begin position="118"/>
        <end position="140"/>
    </location>
</feature>
<gene>
    <name evidence="2" type="ORF">FRE64_00240</name>
</gene>
<accession>A0A5B8NK87</accession>
<evidence type="ECO:0000313" key="3">
    <source>
        <dbReference type="Proteomes" id="UP000318453"/>
    </source>
</evidence>
<keyword evidence="1" id="KW-1133">Transmembrane helix</keyword>
<dbReference type="AlphaFoldDB" id="A0A5B8NK87"/>
<dbReference type="EMBL" id="CP042326">
    <property type="protein sequence ID" value="QDZ38509.1"/>
    <property type="molecule type" value="Genomic_DNA"/>
</dbReference>
<dbReference type="InterPro" id="IPR022051">
    <property type="entry name" value="DUF3611"/>
</dbReference>
<sequence length="189" mass="19941">MNNKPEVSSSLPLAVKRASSSLKLGGNIGLWVQLVLGVVSTVTLLVGSVNLVGNENTTQATGVGVFFALGGIIALGVSIYLSYRYTQISRRLATAEPSSRPSRSVILRLLRIGLMSNLVGLLLTIVGAQAIVGIVLVKSLTQPQLVIGANPQEFVNSIDLLIIQANVNIVAAHFAGIVSSLWLTQRLTK</sequence>
<feature type="transmembrane region" description="Helical" evidence="1">
    <location>
        <begin position="160"/>
        <end position="183"/>
    </location>
</feature>
<dbReference type="PANTHER" id="PTHR34548">
    <property type="entry name" value="PROTEIN TIC 21, CHLOROPLASTIC"/>
    <property type="match status" value="1"/>
</dbReference>
<dbReference type="OrthoDB" id="5766633at2"/>
<feature type="transmembrane region" description="Helical" evidence="1">
    <location>
        <begin position="63"/>
        <end position="83"/>
    </location>
</feature>
<protein>
    <submittedName>
        <fullName evidence="2">DUF3611 family protein</fullName>
    </submittedName>
</protein>
<reference evidence="2" key="1">
    <citation type="submission" date="2019-08" db="EMBL/GenBank/DDBJ databases">
        <title>Carotenoids and Carotenoid Binding Proteins in the Halophilic Cyanobacterium Euhalothece sp. ZM00.</title>
        <authorList>
            <person name="Cho S.M."/>
            <person name="Song J.Y."/>
            <person name="Park Y.-I."/>
        </authorList>
    </citation>
    <scope>NUCLEOTIDE SEQUENCE [LARGE SCALE GENOMIC DNA]</scope>
    <source>
        <strain evidence="2">Z-M001</strain>
    </source>
</reference>
<dbReference type="Pfam" id="PF12263">
    <property type="entry name" value="DUF3611"/>
    <property type="match status" value="1"/>
</dbReference>
<dbReference type="RefSeq" id="WP_146294120.1">
    <property type="nucleotide sequence ID" value="NZ_CP042326.1"/>
</dbReference>
<evidence type="ECO:0000313" key="2">
    <source>
        <dbReference type="EMBL" id="QDZ38509.1"/>
    </source>
</evidence>